<dbReference type="Pfam" id="PF00069">
    <property type="entry name" value="Pkinase"/>
    <property type="match status" value="1"/>
</dbReference>
<reference evidence="12 13" key="1">
    <citation type="journal article" date="2016" name="Nat. Commun.">
        <title>Ectomycorrhizal ecology is imprinted in the genome of the dominant symbiotic fungus Cenococcum geophilum.</title>
        <authorList>
            <consortium name="DOE Joint Genome Institute"/>
            <person name="Peter M."/>
            <person name="Kohler A."/>
            <person name="Ohm R.A."/>
            <person name="Kuo A."/>
            <person name="Krutzmann J."/>
            <person name="Morin E."/>
            <person name="Arend M."/>
            <person name="Barry K.W."/>
            <person name="Binder M."/>
            <person name="Choi C."/>
            <person name="Clum A."/>
            <person name="Copeland A."/>
            <person name="Grisel N."/>
            <person name="Haridas S."/>
            <person name="Kipfer T."/>
            <person name="LaButti K."/>
            <person name="Lindquist E."/>
            <person name="Lipzen A."/>
            <person name="Maire R."/>
            <person name="Meier B."/>
            <person name="Mihaltcheva S."/>
            <person name="Molinier V."/>
            <person name="Murat C."/>
            <person name="Poggeler S."/>
            <person name="Quandt C.A."/>
            <person name="Sperisen C."/>
            <person name="Tritt A."/>
            <person name="Tisserant E."/>
            <person name="Crous P.W."/>
            <person name="Henrissat B."/>
            <person name="Nehls U."/>
            <person name="Egli S."/>
            <person name="Spatafora J.W."/>
            <person name="Grigoriev I.V."/>
            <person name="Martin F.M."/>
        </authorList>
    </citation>
    <scope>NUCLEOTIDE SEQUENCE [LARGE SCALE GENOMIC DNA]</scope>
    <source>
        <strain evidence="12 13">CBS 207.34</strain>
    </source>
</reference>
<comment type="catalytic activity">
    <reaction evidence="7">
        <text>L-threonyl-[protein] + ATP = O-phospho-L-threonyl-[protein] + ADP + H(+)</text>
        <dbReference type="Rhea" id="RHEA:46608"/>
        <dbReference type="Rhea" id="RHEA-COMP:11060"/>
        <dbReference type="Rhea" id="RHEA-COMP:11605"/>
        <dbReference type="ChEBI" id="CHEBI:15378"/>
        <dbReference type="ChEBI" id="CHEBI:30013"/>
        <dbReference type="ChEBI" id="CHEBI:30616"/>
        <dbReference type="ChEBI" id="CHEBI:61977"/>
        <dbReference type="ChEBI" id="CHEBI:456216"/>
        <dbReference type="EC" id="2.7.11.1"/>
    </reaction>
</comment>
<dbReference type="InterPro" id="IPR000719">
    <property type="entry name" value="Prot_kinase_dom"/>
</dbReference>
<dbReference type="SMART" id="SM00220">
    <property type="entry name" value="S_TKc"/>
    <property type="match status" value="1"/>
</dbReference>
<dbReference type="GO" id="GO:0005524">
    <property type="term" value="F:ATP binding"/>
    <property type="evidence" value="ECO:0007669"/>
    <property type="project" value="UniProtKB-UniRule"/>
</dbReference>
<feature type="domain" description="Protein kinase" evidence="11">
    <location>
        <begin position="91"/>
        <end position="464"/>
    </location>
</feature>
<sequence length="468" mass="54414">MTGSGGQMPHFLKRFPALSAVPTSTTKISKVSKSSRRIFAFTSLRVPRSLPKTVEPEILPSDELLEEEHAHWYKPEEFYQVNPGDVFNDRYQAITKLGWGMTSTIWLARDLHRWRWQAERYVVLKVGRRNCKQCDLELDISNYISQRNPSHDGFSYVRHLVDGFDMVTLDGTYTCLVQEPMREPLSMFRQRFTELPLTWIKQYTKMLLMGLDYLHSECHLVHTDLKPANILMEIEDLSVLEDFVRSQVQNPMARKIKDGRTIYRVNHSMGKLRSYNMRPKIADFGQAISGDVDHRMDIIQPNAFRAPEVIFGVGWGCSADIWNFGLMIWHIVETTEFFKNVNNPDDKYDCPAHLAEMIGLLGPPPKEMIAREMEARQWTWDKPMLNWNGQPSMTVSEFFGGPFFDSEGEFMFKHLIPKGISLEDSLSCLEGEEKTLFLSFMRKMLQWLPEGRKTARELIEDPWLVIEE</sequence>
<dbReference type="PANTHER" id="PTHR47634:SF9">
    <property type="entry name" value="PROTEIN KINASE DOMAIN-CONTAINING PROTEIN-RELATED"/>
    <property type="match status" value="1"/>
</dbReference>
<dbReference type="GO" id="GO:0050684">
    <property type="term" value="P:regulation of mRNA processing"/>
    <property type="evidence" value="ECO:0007669"/>
    <property type="project" value="TreeGrafter"/>
</dbReference>
<evidence type="ECO:0000256" key="3">
    <source>
        <dbReference type="ARBA" id="ARBA00022679"/>
    </source>
</evidence>
<dbReference type="PROSITE" id="PS00108">
    <property type="entry name" value="PROTEIN_KINASE_ST"/>
    <property type="match status" value="1"/>
</dbReference>
<comment type="similarity">
    <text evidence="10">Belongs to the protein kinase superfamily.</text>
</comment>
<dbReference type="OrthoDB" id="5979581at2759"/>
<keyword evidence="6 9" id="KW-0067">ATP-binding</keyword>
<evidence type="ECO:0000256" key="10">
    <source>
        <dbReference type="RuleBase" id="RU000304"/>
    </source>
</evidence>
<keyword evidence="3" id="KW-0808">Transferase</keyword>
<keyword evidence="4 9" id="KW-0547">Nucleotide-binding</keyword>
<evidence type="ECO:0000256" key="8">
    <source>
        <dbReference type="ARBA" id="ARBA00048679"/>
    </source>
</evidence>
<dbReference type="Gene3D" id="1.10.510.10">
    <property type="entry name" value="Transferase(Phosphotransferase) domain 1"/>
    <property type="match status" value="1"/>
</dbReference>
<name>A0A8E2JZF4_9PEZI</name>
<dbReference type="GO" id="GO:0000245">
    <property type="term" value="P:spliceosomal complex assembly"/>
    <property type="evidence" value="ECO:0007669"/>
    <property type="project" value="TreeGrafter"/>
</dbReference>
<accession>A0A8E2JZF4</accession>
<dbReference type="InterPro" id="IPR011009">
    <property type="entry name" value="Kinase-like_dom_sf"/>
</dbReference>
<dbReference type="PROSITE" id="PS50011">
    <property type="entry name" value="PROTEIN_KINASE_DOM"/>
    <property type="match status" value="1"/>
</dbReference>
<evidence type="ECO:0000256" key="4">
    <source>
        <dbReference type="ARBA" id="ARBA00022741"/>
    </source>
</evidence>
<evidence type="ECO:0000256" key="2">
    <source>
        <dbReference type="ARBA" id="ARBA00022527"/>
    </source>
</evidence>
<evidence type="ECO:0000313" key="13">
    <source>
        <dbReference type="Proteomes" id="UP000250140"/>
    </source>
</evidence>
<proteinExistence type="inferred from homology"/>
<dbReference type="SUPFAM" id="SSF56112">
    <property type="entry name" value="Protein kinase-like (PK-like)"/>
    <property type="match status" value="1"/>
</dbReference>
<keyword evidence="2 10" id="KW-0723">Serine/threonine-protein kinase</keyword>
<comment type="catalytic activity">
    <reaction evidence="8">
        <text>L-seryl-[protein] + ATP = O-phospho-L-seryl-[protein] + ADP + H(+)</text>
        <dbReference type="Rhea" id="RHEA:17989"/>
        <dbReference type="Rhea" id="RHEA-COMP:9863"/>
        <dbReference type="Rhea" id="RHEA-COMP:11604"/>
        <dbReference type="ChEBI" id="CHEBI:15378"/>
        <dbReference type="ChEBI" id="CHEBI:29999"/>
        <dbReference type="ChEBI" id="CHEBI:30616"/>
        <dbReference type="ChEBI" id="CHEBI:83421"/>
        <dbReference type="ChEBI" id="CHEBI:456216"/>
        <dbReference type="EC" id="2.7.11.1"/>
    </reaction>
</comment>
<protein>
    <recommendedName>
        <fullName evidence="1">non-specific serine/threonine protein kinase</fullName>
        <ecNumber evidence="1">2.7.11.1</ecNumber>
    </recommendedName>
</protein>
<dbReference type="PANTHER" id="PTHR47634">
    <property type="entry name" value="PROTEIN KINASE DOMAIN-CONTAINING PROTEIN-RELATED"/>
    <property type="match status" value="1"/>
</dbReference>
<evidence type="ECO:0000256" key="7">
    <source>
        <dbReference type="ARBA" id="ARBA00047899"/>
    </source>
</evidence>
<dbReference type="InterPro" id="IPR051334">
    <property type="entry name" value="SRPK"/>
</dbReference>
<evidence type="ECO:0000256" key="5">
    <source>
        <dbReference type="ARBA" id="ARBA00022777"/>
    </source>
</evidence>
<dbReference type="InterPro" id="IPR008271">
    <property type="entry name" value="Ser/Thr_kinase_AS"/>
</dbReference>
<evidence type="ECO:0000313" key="12">
    <source>
        <dbReference type="EMBL" id="OCL14839.1"/>
    </source>
</evidence>
<dbReference type="Gene3D" id="3.30.200.20">
    <property type="entry name" value="Phosphorylase Kinase, domain 1"/>
    <property type="match status" value="1"/>
</dbReference>
<organism evidence="12 13">
    <name type="scientific">Glonium stellatum</name>
    <dbReference type="NCBI Taxonomy" id="574774"/>
    <lineage>
        <taxon>Eukaryota</taxon>
        <taxon>Fungi</taxon>
        <taxon>Dikarya</taxon>
        <taxon>Ascomycota</taxon>
        <taxon>Pezizomycotina</taxon>
        <taxon>Dothideomycetes</taxon>
        <taxon>Pleosporomycetidae</taxon>
        <taxon>Gloniales</taxon>
        <taxon>Gloniaceae</taxon>
        <taxon>Glonium</taxon>
    </lineage>
</organism>
<dbReference type="AlphaFoldDB" id="A0A8E2JZF4"/>
<evidence type="ECO:0000256" key="1">
    <source>
        <dbReference type="ARBA" id="ARBA00012513"/>
    </source>
</evidence>
<evidence type="ECO:0000259" key="11">
    <source>
        <dbReference type="PROSITE" id="PS50011"/>
    </source>
</evidence>
<dbReference type="GO" id="GO:0004674">
    <property type="term" value="F:protein serine/threonine kinase activity"/>
    <property type="evidence" value="ECO:0007669"/>
    <property type="project" value="UniProtKB-KW"/>
</dbReference>
<keyword evidence="13" id="KW-1185">Reference proteome</keyword>
<dbReference type="EC" id="2.7.11.1" evidence="1"/>
<keyword evidence="5 12" id="KW-0418">Kinase</keyword>
<evidence type="ECO:0000256" key="6">
    <source>
        <dbReference type="ARBA" id="ARBA00022840"/>
    </source>
</evidence>
<dbReference type="InterPro" id="IPR017441">
    <property type="entry name" value="Protein_kinase_ATP_BS"/>
</dbReference>
<dbReference type="PROSITE" id="PS00107">
    <property type="entry name" value="PROTEIN_KINASE_ATP"/>
    <property type="match status" value="1"/>
</dbReference>
<dbReference type="Proteomes" id="UP000250140">
    <property type="component" value="Unassembled WGS sequence"/>
</dbReference>
<feature type="binding site" evidence="9">
    <location>
        <position position="125"/>
    </location>
    <ligand>
        <name>ATP</name>
        <dbReference type="ChEBI" id="CHEBI:30616"/>
    </ligand>
</feature>
<dbReference type="EMBL" id="KV748522">
    <property type="protein sequence ID" value="OCL14839.1"/>
    <property type="molecule type" value="Genomic_DNA"/>
</dbReference>
<gene>
    <name evidence="12" type="ORF">AOQ84DRAFT_425298</name>
</gene>
<evidence type="ECO:0000256" key="9">
    <source>
        <dbReference type="PROSITE-ProRule" id="PRU10141"/>
    </source>
</evidence>